<dbReference type="InterPro" id="IPR022409">
    <property type="entry name" value="PKD/Chitinase_dom"/>
</dbReference>
<evidence type="ECO:0000313" key="3">
    <source>
        <dbReference type="Proteomes" id="UP000230607"/>
    </source>
</evidence>
<evidence type="ECO:0000259" key="1">
    <source>
        <dbReference type="SMART" id="SM00089"/>
    </source>
</evidence>
<dbReference type="RefSeq" id="WP_157927788.1">
    <property type="nucleotide sequence ID" value="NZ_LT841358.1"/>
</dbReference>
<dbReference type="InterPro" id="IPR035986">
    <property type="entry name" value="PKD_dom_sf"/>
</dbReference>
<evidence type="ECO:0000313" key="2">
    <source>
        <dbReference type="EMBL" id="SMH71905.1"/>
    </source>
</evidence>
<dbReference type="Pfam" id="PF22352">
    <property type="entry name" value="K319L-like_PKD"/>
    <property type="match status" value="4"/>
</dbReference>
<dbReference type="Proteomes" id="UP000230607">
    <property type="component" value="Chromosome 1"/>
</dbReference>
<name>A0A2H1FGK7_9ARCH</name>
<feature type="domain" description="PKD/Chitinase" evidence="1">
    <location>
        <begin position="367"/>
        <end position="455"/>
    </location>
</feature>
<dbReference type="SUPFAM" id="SSF49299">
    <property type="entry name" value="PKD domain"/>
    <property type="match status" value="1"/>
</dbReference>
<sequence>MNYKFFVAILAAMIFSAVLPTISANAQTSSSNYYSASQALQQCIQQFQGSDHVYCTNFYTSDVARSGTLNQYFLQGSLANSIVVYENTKVTLSGLKSTTPDVGKTLTYQWGQVSGNAITFTPSSTAPVISFVAPSVPANEVKSLKLSLTVNDGYGLNDTTTFNVVVLHVNHPPVVTVSPDQVVDEGASVSLMATATDQDNDPLTLAWGQYSGSTVQLSSISTTGTSFIAPAVAPGQTATLLFVFTADDGNGGKAAAMTKVTVKSTHQDPTVTCQDASVNSNSLVRLPVSVANPSGDTISYYWRQISGQPVQLSSSTDMSPTFVAPTPSGTSGTLQFTLDVSDNMVNIPSCSVTVKINNLPPAGQPPVANAGPDQTVSPNSRVVLDGSASTGDGITYKWKQISGDPVILILGNTANPSFYSPSADYGQQKVVEFKLTVSNPYGTDTSTVKITIVQDSQPPTARINVAP</sequence>
<dbReference type="EMBL" id="LT841358">
    <property type="protein sequence ID" value="SMH71905.1"/>
    <property type="molecule type" value="Genomic_DNA"/>
</dbReference>
<dbReference type="OrthoDB" id="9171at2157"/>
<protein>
    <recommendedName>
        <fullName evidence="1">PKD/Chitinase domain-containing protein</fullName>
    </recommendedName>
</protein>
<accession>A0A2H1FGK7</accession>
<organism evidence="2 3">
    <name type="scientific">Candidatus Nitrosotalea okcheonensis</name>
    <dbReference type="NCBI Taxonomy" id="1903276"/>
    <lineage>
        <taxon>Archaea</taxon>
        <taxon>Nitrososphaerota</taxon>
        <taxon>Nitrososphaeria</taxon>
        <taxon>Nitrosotaleales</taxon>
        <taxon>Nitrosotaleaceae</taxon>
        <taxon>Nitrosotalea</taxon>
    </lineage>
</organism>
<keyword evidence="3" id="KW-1185">Reference proteome</keyword>
<reference evidence="3" key="1">
    <citation type="submission" date="2017-03" db="EMBL/GenBank/DDBJ databases">
        <authorList>
            <person name="Herbold C."/>
        </authorList>
    </citation>
    <scope>NUCLEOTIDE SEQUENCE [LARGE SCALE GENOMIC DNA]</scope>
</reference>
<dbReference type="AlphaFoldDB" id="A0A2H1FGK7"/>
<dbReference type="Gene3D" id="2.60.40.10">
    <property type="entry name" value="Immunoglobulins"/>
    <property type="match status" value="4"/>
</dbReference>
<gene>
    <name evidence="2" type="ORF">NCS_11717</name>
</gene>
<proteinExistence type="predicted"/>
<feature type="domain" description="PKD/Chitinase" evidence="1">
    <location>
        <begin position="74"/>
        <end position="169"/>
    </location>
</feature>
<dbReference type="SMART" id="SM00089">
    <property type="entry name" value="PKD"/>
    <property type="match status" value="2"/>
</dbReference>
<dbReference type="InterPro" id="IPR013783">
    <property type="entry name" value="Ig-like_fold"/>
</dbReference>